<evidence type="ECO:0000313" key="3">
    <source>
        <dbReference type="Proteomes" id="UP001317191"/>
    </source>
</evidence>
<dbReference type="SUPFAM" id="SSF81442">
    <property type="entry name" value="Cytochrome c oxidase subunit I-like"/>
    <property type="match status" value="1"/>
</dbReference>
<feature type="transmembrane region" description="Helical" evidence="1">
    <location>
        <begin position="77"/>
        <end position="103"/>
    </location>
</feature>
<evidence type="ECO:0000256" key="1">
    <source>
        <dbReference type="SAM" id="Phobius"/>
    </source>
</evidence>
<protein>
    <submittedName>
        <fullName evidence="2">Cbb3-type cytochrome c oxidase subunit I</fullName>
    </submittedName>
</protein>
<reference evidence="2 3" key="1">
    <citation type="submission" date="2022-05" db="EMBL/GenBank/DDBJ databases">
        <title>Flavobacterium sp., isolated from activated sludge.</title>
        <authorList>
            <person name="Ran Q."/>
        </authorList>
    </citation>
    <scope>NUCLEOTIDE SEQUENCE [LARGE SCALE GENOMIC DNA]</scope>
    <source>
        <strain evidence="2 3">HXWNR70</strain>
    </source>
</reference>
<dbReference type="InterPro" id="IPR036927">
    <property type="entry name" value="Cyt_c_oxase-like_su1_sf"/>
</dbReference>
<gene>
    <name evidence="2" type="ORF">NAT50_12200</name>
</gene>
<keyword evidence="1" id="KW-0812">Transmembrane</keyword>
<proteinExistence type="predicted"/>
<accession>A0ABT0TTC1</accession>
<dbReference type="RefSeq" id="WP_250593507.1">
    <property type="nucleotide sequence ID" value="NZ_JAMLJM010000016.1"/>
</dbReference>
<keyword evidence="3" id="KW-1185">Reference proteome</keyword>
<dbReference type="EMBL" id="JAMLJM010000016">
    <property type="protein sequence ID" value="MCL9810118.1"/>
    <property type="molecule type" value="Genomic_DNA"/>
</dbReference>
<sequence length="155" mass="18052">MRKLIQVNKIYLYFWVTSLIIILIGLKDINDSNAVFDINVHDTYFVIHTFHAATVLSFIYFFLGLGYWIIKKINGKLISALSLIHFIITIGSFLAYWVVFLFLKTFYTEQELLFMPIDLMNNTLVLIFILNLIAQPLYIINIIISLIRKLNNAIA</sequence>
<comment type="caution">
    <text evidence="2">The sequence shown here is derived from an EMBL/GenBank/DDBJ whole genome shotgun (WGS) entry which is preliminary data.</text>
</comment>
<evidence type="ECO:0000313" key="2">
    <source>
        <dbReference type="EMBL" id="MCL9810118.1"/>
    </source>
</evidence>
<name>A0ABT0TTC1_9FLAO</name>
<dbReference type="Gene3D" id="1.20.210.10">
    <property type="entry name" value="Cytochrome c oxidase-like, subunit I domain"/>
    <property type="match status" value="1"/>
</dbReference>
<keyword evidence="1" id="KW-1133">Transmembrane helix</keyword>
<feature type="transmembrane region" description="Helical" evidence="1">
    <location>
        <begin position="123"/>
        <end position="147"/>
    </location>
</feature>
<organism evidence="2 3">
    <name type="scientific">Flavobacterium luminosum</name>
    <dbReference type="NCBI Taxonomy" id="2949086"/>
    <lineage>
        <taxon>Bacteria</taxon>
        <taxon>Pseudomonadati</taxon>
        <taxon>Bacteroidota</taxon>
        <taxon>Flavobacteriia</taxon>
        <taxon>Flavobacteriales</taxon>
        <taxon>Flavobacteriaceae</taxon>
        <taxon>Flavobacterium</taxon>
    </lineage>
</organism>
<dbReference type="Proteomes" id="UP001317191">
    <property type="component" value="Unassembled WGS sequence"/>
</dbReference>
<feature type="transmembrane region" description="Helical" evidence="1">
    <location>
        <begin position="12"/>
        <end position="29"/>
    </location>
</feature>
<keyword evidence="1" id="KW-0472">Membrane</keyword>
<feature type="transmembrane region" description="Helical" evidence="1">
    <location>
        <begin position="49"/>
        <end position="70"/>
    </location>
</feature>